<reference evidence="2 3" key="1">
    <citation type="submission" date="2014-04" db="EMBL/GenBank/DDBJ databases">
        <title>Evolutionary Origins and Diversification of the Mycorrhizal Mutualists.</title>
        <authorList>
            <consortium name="DOE Joint Genome Institute"/>
            <consortium name="Mycorrhizal Genomics Consortium"/>
            <person name="Kohler A."/>
            <person name="Kuo A."/>
            <person name="Nagy L.G."/>
            <person name="Floudas D."/>
            <person name="Copeland A."/>
            <person name="Barry K.W."/>
            <person name="Cichocki N."/>
            <person name="Veneault-Fourrey C."/>
            <person name="LaButti K."/>
            <person name="Lindquist E.A."/>
            <person name="Lipzen A."/>
            <person name="Lundell T."/>
            <person name="Morin E."/>
            <person name="Murat C."/>
            <person name="Riley R."/>
            <person name="Ohm R."/>
            <person name="Sun H."/>
            <person name="Tunlid A."/>
            <person name="Henrissat B."/>
            <person name="Grigoriev I.V."/>
            <person name="Hibbett D.S."/>
            <person name="Martin F."/>
        </authorList>
    </citation>
    <scope>NUCLEOTIDE SEQUENCE [LARGE SCALE GENOMIC DNA]</scope>
    <source>
        <strain evidence="2 3">FD-317 M1</strain>
    </source>
</reference>
<dbReference type="HOGENOM" id="CLU_044121_2_1_1"/>
<dbReference type="Proteomes" id="UP000053593">
    <property type="component" value="Unassembled WGS sequence"/>
</dbReference>
<dbReference type="Gene3D" id="1.10.510.10">
    <property type="entry name" value="Transferase(Phosphotransferase) domain 1"/>
    <property type="match status" value="1"/>
</dbReference>
<dbReference type="GO" id="GO:0005524">
    <property type="term" value="F:ATP binding"/>
    <property type="evidence" value="ECO:0007669"/>
    <property type="project" value="InterPro"/>
</dbReference>
<dbReference type="PROSITE" id="PS00108">
    <property type="entry name" value="PROTEIN_KINASE_ST"/>
    <property type="match status" value="1"/>
</dbReference>
<dbReference type="EMBL" id="KN834804">
    <property type="protein sequence ID" value="KIK55697.1"/>
    <property type="molecule type" value="Genomic_DNA"/>
</dbReference>
<evidence type="ECO:0000313" key="2">
    <source>
        <dbReference type="EMBL" id="KIK55697.1"/>
    </source>
</evidence>
<dbReference type="OrthoDB" id="5987198at2759"/>
<name>A0A0D0CC88_9AGAR</name>
<evidence type="ECO:0000259" key="1">
    <source>
        <dbReference type="SMART" id="SM00220"/>
    </source>
</evidence>
<dbReference type="SMART" id="SM00220">
    <property type="entry name" value="S_TKc"/>
    <property type="match status" value="1"/>
</dbReference>
<dbReference type="GO" id="GO:0004672">
    <property type="term" value="F:protein kinase activity"/>
    <property type="evidence" value="ECO:0007669"/>
    <property type="project" value="InterPro"/>
</dbReference>
<dbReference type="AlphaFoldDB" id="A0A0D0CC88"/>
<keyword evidence="3" id="KW-1185">Reference proteome</keyword>
<gene>
    <name evidence="2" type="ORF">GYMLUDRAFT_47653</name>
</gene>
<accession>A0A0D0CC88</accession>
<dbReference type="InterPro" id="IPR000719">
    <property type="entry name" value="Prot_kinase_dom"/>
</dbReference>
<protein>
    <recommendedName>
        <fullName evidence="1">Protein kinase domain-containing protein</fullName>
    </recommendedName>
</protein>
<dbReference type="InterPro" id="IPR008271">
    <property type="entry name" value="Ser/Thr_kinase_AS"/>
</dbReference>
<organism evidence="2 3">
    <name type="scientific">Collybiopsis luxurians FD-317 M1</name>
    <dbReference type="NCBI Taxonomy" id="944289"/>
    <lineage>
        <taxon>Eukaryota</taxon>
        <taxon>Fungi</taxon>
        <taxon>Dikarya</taxon>
        <taxon>Basidiomycota</taxon>
        <taxon>Agaricomycotina</taxon>
        <taxon>Agaricomycetes</taxon>
        <taxon>Agaricomycetidae</taxon>
        <taxon>Agaricales</taxon>
        <taxon>Marasmiineae</taxon>
        <taxon>Omphalotaceae</taxon>
        <taxon>Collybiopsis</taxon>
        <taxon>Collybiopsis luxurians</taxon>
    </lineage>
</organism>
<proteinExistence type="predicted"/>
<evidence type="ECO:0000313" key="3">
    <source>
        <dbReference type="Proteomes" id="UP000053593"/>
    </source>
</evidence>
<dbReference type="SUPFAM" id="SSF56112">
    <property type="entry name" value="Protein kinase-like (PK-like)"/>
    <property type="match status" value="1"/>
</dbReference>
<dbReference type="InterPro" id="IPR011009">
    <property type="entry name" value="Kinase-like_dom_sf"/>
</dbReference>
<sequence length="378" mass="44818">MFSVPQQINVESDSINERLGEDEEFWRDHYDWLKEKGYQLRPRYQPGWSPSWKGTTKISILQEDYQFSNHPFLLDAVRIRDGKLVMLRRSDPESLSDELKISRIFSSEPVSSDPRNHCVPIYETLQLGHDTPDAPGRNKIVVMPYLVRWNVNFQSVGEVVDFCSQIFEGMQLMHSLHIAHNDVKALNIMMDWFPLYASPPHPSDGSMNRDWSGRARPRSRTRHPIKYYFIDYNLCKQFEPHSNLLQLPGYGGDQRVPEFRRKEMCDPFAVDVYCLGNVIRNKFLVGDEWDAPKYNLRFLNTLVSEMTHDNPKKRPNMDQVVSRFAELRKSLSWWKLRLRVSDRNEHLFFRILFTPTHYIRQTSYIIRRIPAIPDYRIY</sequence>
<feature type="domain" description="Protein kinase" evidence="1">
    <location>
        <begin position="72"/>
        <end position="325"/>
    </location>
</feature>